<evidence type="ECO:0000313" key="2">
    <source>
        <dbReference type="EMBL" id="CAG8588204.1"/>
    </source>
</evidence>
<reference evidence="2" key="1">
    <citation type="submission" date="2021-06" db="EMBL/GenBank/DDBJ databases">
        <authorList>
            <person name="Kallberg Y."/>
            <person name="Tangrot J."/>
            <person name="Rosling A."/>
        </authorList>
    </citation>
    <scope>NUCLEOTIDE SEQUENCE</scope>
    <source>
        <strain evidence="2">87-6 pot B 2015</strain>
    </source>
</reference>
<accession>A0A9N9C5V4</accession>
<evidence type="ECO:0000256" key="1">
    <source>
        <dbReference type="SAM" id="Phobius"/>
    </source>
</evidence>
<proteinExistence type="predicted"/>
<feature type="transmembrane region" description="Helical" evidence="1">
    <location>
        <begin position="64"/>
        <end position="85"/>
    </location>
</feature>
<evidence type="ECO:0000313" key="3">
    <source>
        <dbReference type="Proteomes" id="UP000789375"/>
    </source>
</evidence>
<organism evidence="2 3">
    <name type="scientific">Funneliformis mosseae</name>
    <name type="common">Endomycorrhizal fungus</name>
    <name type="synonym">Glomus mosseae</name>
    <dbReference type="NCBI Taxonomy" id="27381"/>
    <lineage>
        <taxon>Eukaryota</taxon>
        <taxon>Fungi</taxon>
        <taxon>Fungi incertae sedis</taxon>
        <taxon>Mucoromycota</taxon>
        <taxon>Glomeromycotina</taxon>
        <taxon>Glomeromycetes</taxon>
        <taxon>Glomerales</taxon>
        <taxon>Glomeraceae</taxon>
        <taxon>Funneliformis</taxon>
    </lineage>
</organism>
<protein>
    <submittedName>
        <fullName evidence="2">3191_t:CDS:1</fullName>
    </submittedName>
</protein>
<feature type="transmembrane region" description="Helical" evidence="1">
    <location>
        <begin position="124"/>
        <end position="146"/>
    </location>
</feature>
<keyword evidence="1" id="KW-0812">Transmembrane</keyword>
<keyword evidence="3" id="KW-1185">Reference proteome</keyword>
<name>A0A9N9C5V4_FUNMO</name>
<feature type="transmembrane region" description="Helical" evidence="1">
    <location>
        <begin position="91"/>
        <end position="112"/>
    </location>
</feature>
<gene>
    <name evidence="2" type="ORF">FMOSSE_LOCUS8300</name>
</gene>
<dbReference type="Proteomes" id="UP000789375">
    <property type="component" value="Unassembled WGS sequence"/>
</dbReference>
<comment type="caution">
    <text evidence="2">The sequence shown here is derived from an EMBL/GenBank/DDBJ whole genome shotgun (WGS) entry which is preliminary data.</text>
</comment>
<keyword evidence="1" id="KW-1133">Transmembrane helix</keyword>
<sequence>MSNVVGNVENVGNGNVDQLSPELQKVLDNLNPLQKRRYNATSDKVWLLECILEERKKSEIAWELISVIVHSITVGVIAHINALYFKSDESTKYFVVILHGVYYAIKFSIMGIKLERDGLIHNKVNDIIILLPTSIGLLLNLNTILVKNYLRCSDMP</sequence>
<keyword evidence="1" id="KW-0472">Membrane</keyword>
<dbReference type="AlphaFoldDB" id="A0A9N9C5V4"/>
<dbReference type="EMBL" id="CAJVPP010002125">
    <property type="protein sequence ID" value="CAG8588204.1"/>
    <property type="molecule type" value="Genomic_DNA"/>
</dbReference>